<feature type="domain" description="Helicase ATP-binding" evidence="9">
    <location>
        <begin position="27"/>
        <end position="191"/>
    </location>
</feature>
<evidence type="ECO:0000256" key="7">
    <source>
        <dbReference type="ARBA" id="ARBA00034808"/>
    </source>
</evidence>
<proteinExistence type="inferred from homology"/>
<organism evidence="11 12">
    <name type="scientific">Mytilus edulis</name>
    <name type="common">Blue mussel</name>
    <dbReference type="NCBI Taxonomy" id="6550"/>
    <lineage>
        <taxon>Eukaryota</taxon>
        <taxon>Metazoa</taxon>
        <taxon>Spiralia</taxon>
        <taxon>Lophotrochozoa</taxon>
        <taxon>Mollusca</taxon>
        <taxon>Bivalvia</taxon>
        <taxon>Autobranchia</taxon>
        <taxon>Pteriomorphia</taxon>
        <taxon>Mytilida</taxon>
        <taxon>Mytiloidea</taxon>
        <taxon>Mytilidae</taxon>
        <taxon>Mytilinae</taxon>
        <taxon>Mytilus</taxon>
    </lineage>
</organism>
<dbReference type="SMART" id="SM00490">
    <property type="entry name" value="HELICc"/>
    <property type="match status" value="1"/>
</dbReference>
<evidence type="ECO:0000313" key="12">
    <source>
        <dbReference type="Proteomes" id="UP000683360"/>
    </source>
</evidence>
<dbReference type="Pfam" id="PF00271">
    <property type="entry name" value="Helicase_C"/>
    <property type="match status" value="1"/>
</dbReference>
<evidence type="ECO:0000256" key="5">
    <source>
        <dbReference type="ARBA" id="ARBA00023235"/>
    </source>
</evidence>
<evidence type="ECO:0000256" key="6">
    <source>
        <dbReference type="ARBA" id="ARBA00034617"/>
    </source>
</evidence>
<protein>
    <recommendedName>
        <fullName evidence="7">DNA 3'-5' helicase</fullName>
        <ecNumber evidence="7">5.6.2.4</ecNumber>
    </recommendedName>
    <alternativeName>
        <fullName evidence="8">DNA 3'-5' helicase Q1</fullName>
    </alternativeName>
</protein>
<dbReference type="GO" id="GO:0005694">
    <property type="term" value="C:chromosome"/>
    <property type="evidence" value="ECO:0007669"/>
    <property type="project" value="TreeGrafter"/>
</dbReference>
<dbReference type="GO" id="GO:0003677">
    <property type="term" value="F:DNA binding"/>
    <property type="evidence" value="ECO:0007669"/>
    <property type="project" value="UniProtKB-KW"/>
</dbReference>
<dbReference type="PROSITE" id="PS51192">
    <property type="entry name" value="HELICASE_ATP_BIND_1"/>
    <property type="match status" value="1"/>
</dbReference>
<dbReference type="Proteomes" id="UP000683360">
    <property type="component" value="Unassembled WGS sequence"/>
</dbReference>
<name>A0A8S3PZK7_MYTED</name>
<evidence type="ECO:0000259" key="9">
    <source>
        <dbReference type="PROSITE" id="PS51192"/>
    </source>
</evidence>
<evidence type="ECO:0000256" key="1">
    <source>
        <dbReference type="ARBA" id="ARBA00005446"/>
    </source>
</evidence>
<dbReference type="AlphaFoldDB" id="A0A8S3PZK7"/>
<dbReference type="EC" id="5.6.2.4" evidence="7"/>
<keyword evidence="5" id="KW-0413">Isomerase</keyword>
<dbReference type="PANTHER" id="PTHR13710:SF105">
    <property type="entry name" value="ATP-DEPENDENT DNA HELICASE Q1"/>
    <property type="match status" value="1"/>
</dbReference>
<evidence type="ECO:0000256" key="3">
    <source>
        <dbReference type="ARBA" id="ARBA00022840"/>
    </source>
</evidence>
<evidence type="ECO:0000259" key="10">
    <source>
        <dbReference type="PROSITE" id="PS51194"/>
    </source>
</evidence>
<keyword evidence="3" id="KW-0067">ATP-binding</keyword>
<dbReference type="OrthoDB" id="6088661at2759"/>
<dbReference type="InterPro" id="IPR001650">
    <property type="entry name" value="Helicase_C-like"/>
</dbReference>
<evidence type="ECO:0000313" key="11">
    <source>
        <dbReference type="EMBL" id="CAG2187192.1"/>
    </source>
</evidence>
<dbReference type="Pfam" id="PF00270">
    <property type="entry name" value="DEAD"/>
    <property type="match status" value="1"/>
</dbReference>
<evidence type="ECO:0000256" key="2">
    <source>
        <dbReference type="ARBA" id="ARBA00022741"/>
    </source>
</evidence>
<dbReference type="GO" id="GO:0000724">
    <property type="term" value="P:double-strand break repair via homologous recombination"/>
    <property type="evidence" value="ECO:0007669"/>
    <property type="project" value="TreeGrafter"/>
</dbReference>
<comment type="similarity">
    <text evidence="1">Belongs to the helicase family. RecQ subfamily.</text>
</comment>
<dbReference type="EMBL" id="CAJPWZ010000159">
    <property type="protein sequence ID" value="CAG2187192.1"/>
    <property type="molecule type" value="Genomic_DNA"/>
</dbReference>
<dbReference type="GO" id="GO:0009378">
    <property type="term" value="F:four-way junction helicase activity"/>
    <property type="evidence" value="ECO:0007669"/>
    <property type="project" value="TreeGrafter"/>
</dbReference>
<comment type="catalytic activity">
    <reaction evidence="6">
        <text>Couples ATP hydrolysis with the unwinding of duplex DNA by translocating in the 3'-5' direction.</text>
        <dbReference type="EC" id="5.6.2.4"/>
    </reaction>
</comment>
<dbReference type="InterPro" id="IPR027417">
    <property type="entry name" value="P-loop_NTPase"/>
</dbReference>
<evidence type="ECO:0000256" key="4">
    <source>
        <dbReference type="ARBA" id="ARBA00023125"/>
    </source>
</evidence>
<gene>
    <name evidence="11" type="ORF">MEDL_2679</name>
</gene>
<reference evidence="11" key="1">
    <citation type="submission" date="2021-03" db="EMBL/GenBank/DDBJ databases">
        <authorList>
            <person name="Bekaert M."/>
        </authorList>
    </citation>
    <scope>NUCLEOTIDE SEQUENCE</scope>
</reference>
<sequence length="415" mass="47052">MADYKSHLRVLNKESLVLKERQIEILDLLRKGKKEIIGILPTGYGKSLIYEIAPLMLSGTVIVISPLTSIQVEQFQRLTETPLKTCILNVKGRIITGLDIEDEMVDMESSTPIEEIYHTNLIFAHPEAIFNTVEGRKLLDCDRGKSFRTAFKHIQDMAAFLPDAARLGLSATVSLQEEKDIVKALGMKTPCIVKESPDRTNIYLEKILKGSSNDVFEMFENIYKPLCDNLFVKKENFPVTLVYIPIQYMGSAMSYCRFIFRNSNLHNCLYGALCSGQDEKVKATILTDLGKKVPRIRLIFCTSVIGMGFNSPSIDCVIHTKPPRNLSDFVQEIGRAGRDGRPARSILYYCKRDISNNVPDIKNDIVQYCNVDTCLRSCMLSQFGFEKGDMIDHECCMYCKESCKCIECEILRIEL</sequence>
<keyword evidence="4" id="KW-0238">DNA-binding</keyword>
<dbReference type="GO" id="GO:0005524">
    <property type="term" value="F:ATP binding"/>
    <property type="evidence" value="ECO:0007669"/>
    <property type="project" value="UniProtKB-KW"/>
</dbReference>
<accession>A0A8S3PZK7</accession>
<feature type="domain" description="Helicase C-terminal" evidence="10">
    <location>
        <begin position="226"/>
        <end position="391"/>
    </location>
</feature>
<dbReference type="Gene3D" id="3.40.50.300">
    <property type="entry name" value="P-loop containing nucleotide triphosphate hydrolases"/>
    <property type="match status" value="2"/>
</dbReference>
<dbReference type="SUPFAM" id="SSF52540">
    <property type="entry name" value="P-loop containing nucleoside triphosphate hydrolases"/>
    <property type="match status" value="1"/>
</dbReference>
<dbReference type="GO" id="GO:0005737">
    <property type="term" value="C:cytoplasm"/>
    <property type="evidence" value="ECO:0007669"/>
    <property type="project" value="TreeGrafter"/>
</dbReference>
<dbReference type="InterPro" id="IPR011545">
    <property type="entry name" value="DEAD/DEAH_box_helicase_dom"/>
</dbReference>
<dbReference type="InterPro" id="IPR014001">
    <property type="entry name" value="Helicase_ATP-bd"/>
</dbReference>
<keyword evidence="12" id="KW-1185">Reference proteome</keyword>
<dbReference type="PROSITE" id="PS51194">
    <property type="entry name" value="HELICASE_CTER"/>
    <property type="match status" value="1"/>
</dbReference>
<comment type="caution">
    <text evidence="11">The sequence shown here is derived from an EMBL/GenBank/DDBJ whole genome shotgun (WGS) entry which is preliminary data.</text>
</comment>
<keyword evidence="2" id="KW-0547">Nucleotide-binding</keyword>
<dbReference type="SMART" id="SM00487">
    <property type="entry name" value="DEXDc"/>
    <property type="match status" value="1"/>
</dbReference>
<dbReference type="PANTHER" id="PTHR13710">
    <property type="entry name" value="DNA HELICASE RECQ FAMILY MEMBER"/>
    <property type="match status" value="1"/>
</dbReference>
<dbReference type="GO" id="GO:0043138">
    <property type="term" value="F:3'-5' DNA helicase activity"/>
    <property type="evidence" value="ECO:0007669"/>
    <property type="project" value="UniProtKB-EC"/>
</dbReference>
<evidence type="ECO:0000256" key="8">
    <source>
        <dbReference type="ARBA" id="ARBA00044566"/>
    </source>
</evidence>